<dbReference type="AlphaFoldDB" id="A0A4S4K5E5"/>
<sequence>IVASQAPMEVILNFHSSVVLNVIAWDTAYSLYPHATFERRLSLFLLGRKRDESAIQKYEN</sequence>
<dbReference type="EMBL" id="SGPJ01000848">
    <property type="protein sequence ID" value="THG92955.1"/>
    <property type="molecule type" value="Genomic_DNA"/>
</dbReference>
<feature type="non-terminal residue" evidence="1">
    <location>
        <position position="1"/>
    </location>
</feature>
<dbReference type="Proteomes" id="UP000309038">
    <property type="component" value="Unassembled WGS sequence"/>
</dbReference>
<gene>
    <name evidence="1" type="ORF">EW026_g8134</name>
</gene>
<comment type="caution">
    <text evidence="1">The sequence shown here is derived from an EMBL/GenBank/DDBJ whole genome shotgun (WGS) entry which is preliminary data.</text>
</comment>
<proteinExistence type="predicted"/>
<accession>A0A4S4K5E5</accession>
<evidence type="ECO:0000313" key="2">
    <source>
        <dbReference type="Proteomes" id="UP000309038"/>
    </source>
</evidence>
<protein>
    <submittedName>
        <fullName evidence="1">Uncharacterized protein</fullName>
    </submittedName>
</protein>
<keyword evidence="2" id="KW-1185">Reference proteome</keyword>
<reference evidence="1 2" key="1">
    <citation type="submission" date="2019-02" db="EMBL/GenBank/DDBJ databases">
        <title>Genome sequencing of the rare red list fungi Phlebia centrifuga.</title>
        <authorList>
            <person name="Buettner E."/>
            <person name="Kellner H."/>
        </authorList>
    </citation>
    <scope>NUCLEOTIDE SEQUENCE [LARGE SCALE GENOMIC DNA]</scope>
    <source>
        <strain evidence="1 2">DSM 108282</strain>
    </source>
</reference>
<organism evidence="1 2">
    <name type="scientific">Hermanssonia centrifuga</name>
    <dbReference type="NCBI Taxonomy" id="98765"/>
    <lineage>
        <taxon>Eukaryota</taxon>
        <taxon>Fungi</taxon>
        <taxon>Dikarya</taxon>
        <taxon>Basidiomycota</taxon>
        <taxon>Agaricomycotina</taxon>
        <taxon>Agaricomycetes</taxon>
        <taxon>Polyporales</taxon>
        <taxon>Meruliaceae</taxon>
        <taxon>Hermanssonia</taxon>
    </lineage>
</organism>
<name>A0A4S4K5E5_9APHY</name>
<evidence type="ECO:0000313" key="1">
    <source>
        <dbReference type="EMBL" id="THG92955.1"/>
    </source>
</evidence>